<dbReference type="EMBL" id="PGCI01000310">
    <property type="protein sequence ID" value="PLW30062.1"/>
    <property type="molecule type" value="Genomic_DNA"/>
</dbReference>
<dbReference type="Proteomes" id="UP000235392">
    <property type="component" value="Unassembled WGS sequence"/>
</dbReference>
<feature type="signal peptide" evidence="1">
    <location>
        <begin position="1"/>
        <end position="22"/>
    </location>
</feature>
<comment type="caution">
    <text evidence="2">The sequence shown here is derived from an EMBL/GenBank/DDBJ whole genome shotgun (WGS) entry which is preliminary data.</text>
</comment>
<accession>A0A2N5TX69</accession>
<evidence type="ECO:0000313" key="2">
    <source>
        <dbReference type="EMBL" id="PLW30062.1"/>
    </source>
</evidence>
<organism evidence="2 3">
    <name type="scientific">Puccinia coronata f. sp. avenae</name>
    <dbReference type="NCBI Taxonomy" id="200324"/>
    <lineage>
        <taxon>Eukaryota</taxon>
        <taxon>Fungi</taxon>
        <taxon>Dikarya</taxon>
        <taxon>Basidiomycota</taxon>
        <taxon>Pucciniomycotina</taxon>
        <taxon>Pucciniomycetes</taxon>
        <taxon>Pucciniales</taxon>
        <taxon>Pucciniaceae</taxon>
        <taxon>Puccinia</taxon>
    </lineage>
</organism>
<dbReference type="AlphaFoldDB" id="A0A2N5TX69"/>
<proteinExistence type="predicted"/>
<name>A0A2N5TX69_9BASI</name>
<gene>
    <name evidence="2" type="ORF">PCASD_17406</name>
</gene>
<evidence type="ECO:0000313" key="3">
    <source>
        <dbReference type="Proteomes" id="UP000235392"/>
    </source>
</evidence>
<evidence type="ECO:0000256" key="1">
    <source>
        <dbReference type="SAM" id="SignalP"/>
    </source>
</evidence>
<feature type="chain" id="PRO_5014652663" evidence="1">
    <location>
        <begin position="23"/>
        <end position="86"/>
    </location>
</feature>
<keyword evidence="1" id="KW-0732">Signal</keyword>
<reference evidence="2 3" key="1">
    <citation type="submission" date="2017-11" db="EMBL/GenBank/DDBJ databases">
        <title>De novo assembly and phasing of dikaryotic genomes from two isolates of Puccinia coronata f. sp. avenae, the causal agent of oat crown rust.</title>
        <authorList>
            <person name="Miller M.E."/>
            <person name="Zhang Y."/>
            <person name="Omidvar V."/>
            <person name="Sperschneider J."/>
            <person name="Schwessinger B."/>
            <person name="Raley C."/>
            <person name="Palmer J.M."/>
            <person name="Garnica D."/>
            <person name="Upadhyaya N."/>
            <person name="Rathjen J."/>
            <person name="Taylor J.M."/>
            <person name="Park R.F."/>
            <person name="Dodds P.N."/>
            <person name="Hirsch C.D."/>
            <person name="Kianian S.F."/>
            <person name="Figueroa M."/>
        </authorList>
    </citation>
    <scope>NUCLEOTIDE SEQUENCE [LARGE SCALE GENOMIC DNA]</scope>
    <source>
        <strain evidence="2">12SD80</strain>
    </source>
</reference>
<protein>
    <submittedName>
        <fullName evidence="2">Uncharacterized protein</fullName>
    </submittedName>
</protein>
<sequence>MKVTCVSLSIVATIISIPTVTAVPTFGLGHRNGLWLRLRGGYCGGYSGGYGRGYGGVYGGGYGEGYGGAMVEAMVEQEGAAAAELE</sequence>